<keyword evidence="2" id="KW-1185">Reference proteome</keyword>
<gene>
    <name evidence="1" type="ORF">GGQ55_004656</name>
</gene>
<dbReference type="AlphaFoldDB" id="A0A853CQA2"/>
<evidence type="ECO:0000313" key="1">
    <source>
        <dbReference type="EMBL" id="NYJ08378.1"/>
    </source>
</evidence>
<proteinExistence type="predicted"/>
<protein>
    <submittedName>
        <fullName evidence="1">Uncharacterized protein</fullName>
    </submittedName>
</protein>
<reference evidence="1 2" key="1">
    <citation type="submission" date="2020-07" db="EMBL/GenBank/DDBJ databases">
        <title>Sequencing the genomes of 1000 actinobacteria strains.</title>
        <authorList>
            <person name="Klenk H.-P."/>
        </authorList>
    </citation>
    <scope>NUCLEOTIDE SEQUENCE [LARGE SCALE GENOMIC DNA]</scope>
    <source>
        <strain evidence="1 2">DSM 104001</strain>
    </source>
</reference>
<sequence length="64" mass="7436">MLSHAERRQFDAIRTGLAADPQFAGLTRAAARRLRRQQFWTWLAPLVVARRAQRRRARMLAYGA</sequence>
<dbReference type="EMBL" id="JACBZT010000001">
    <property type="protein sequence ID" value="NYJ08378.1"/>
    <property type="molecule type" value="Genomic_DNA"/>
</dbReference>
<dbReference type="Proteomes" id="UP000541969">
    <property type="component" value="Unassembled WGS sequence"/>
</dbReference>
<accession>A0A853CQA2</accession>
<evidence type="ECO:0000313" key="2">
    <source>
        <dbReference type="Proteomes" id="UP000541969"/>
    </source>
</evidence>
<organism evidence="1 2">
    <name type="scientific">Petropleomorpha daqingensis</name>
    <dbReference type="NCBI Taxonomy" id="2026353"/>
    <lineage>
        <taxon>Bacteria</taxon>
        <taxon>Bacillati</taxon>
        <taxon>Actinomycetota</taxon>
        <taxon>Actinomycetes</taxon>
        <taxon>Geodermatophilales</taxon>
        <taxon>Geodermatophilaceae</taxon>
        <taxon>Petropleomorpha</taxon>
    </lineage>
</organism>
<name>A0A853CQA2_9ACTN</name>
<dbReference type="RefSeq" id="WP_179720914.1">
    <property type="nucleotide sequence ID" value="NZ_JACBZT010000001.1"/>
</dbReference>
<comment type="caution">
    <text evidence="1">The sequence shown here is derived from an EMBL/GenBank/DDBJ whole genome shotgun (WGS) entry which is preliminary data.</text>
</comment>